<comment type="similarity">
    <text evidence="1 5">Belongs to the peptidase S8 family.</text>
</comment>
<dbReference type="PROSITE" id="PS00138">
    <property type="entry name" value="SUBTILASE_SER"/>
    <property type="match status" value="1"/>
</dbReference>
<proteinExistence type="inferred from homology"/>
<keyword evidence="6" id="KW-0732">Signal</keyword>
<dbReference type="EMBL" id="JADDUM010000025">
    <property type="protein sequence ID" value="MBE8590003.1"/>
    <property type="molecule type" value="Genomic_DNA"/>
</dbReference>
<gene>
    <name evidence="8" type="ORF">IQK56_03155</name>
</gene>
<reference evidence="8 9" key="1">
    <citation type="submission" date="2020-10" db="EMBL/GenBank/DDBJ databases">
        <title>The draft genomes of Cyclamen pathogen Pseudomonas sp.</title>
        <authorList>
            <person name="Fujikawa T."/>
            <person name="Sawada H."/>
        </authorList>
    </citation>
    <scope>NUCLEOTIDE SEQUENCE [LARGE SCALE GENOMIC DNA]</scope>
    <source>
        <strain evidence="8 9">MAFF 301449</strain>
    </source>
</reference>
<evidence type="ECO:0000256" key="2">
    <source>
        <dbReference type="ARBA" id="ARBA00022670"/>
    </source>
</evidence>
<dbReference type="Proteomes" id="UP000613075">
    <property type="component" value="Unassembled WGS sequence"/>
</dbReference>
<feature type="chain" id="PRO_5046660519" evidence="6">
    <location>
        <begin position="25"/>
        <end position="609"/>
    </location>
</feature>
<dbReference type="Pfam" id="PF00082">
    <property type="entry name" value="Peptidase_S8"/>
    <property type="match status" value="1"/>
</dbReference>
<dbReference type="PANTHER" id="PTHR43806:SF11">
    <property type="entry name" value="CEREVISIN-RELATED"/>
    <property type="match status" value="1"/>
</dbReference>
<evidence type="ECO:0000256" key="4">
    <source>
        <dbReference type="ARBA" id="ARBA00022825"/>
    </source>
</evidence>
<protein>
    <submittedName>
        <fullName evidence="8">S8 family serine peptidase</fullName>
    </submittedName>
</protein>
<dbReference type="Gene3D" id="3.40.50.200">
    <property type="entry name" value="Peptidase S8/S53 domain"/>
    <property type="match status" value="1"/>
</dbReference>
<dbReference type="RefSeq" id="WP_193863695.1">
    <property type="nucleotide sequence ID" value="NZ_JADDUM010000025.1"/>
</dbReference>
<dbReference type="InterPro" id="IPR000209">
    <property type="entry name" value="Peptidase_S8/S53_dom"/>
</dbReference>
<keyword evidence="2 5" id="KW-0645">Protease</keyword>
<dbReference type="SUPFAM" id="SSF52743">
    <property type="entry name" value="Subtilisin-like"/>
    <property type="match status" value="1"/>
</dbReference>
<organism evidence="8 9">
    <name type="scientific">Pseudomonas cyclaminis</name>
    <dbReference type="NCBI Taxonomy" id="2781239"/>
    <lineage>
        <taxon>Bacteria</taxon>
        <taxon>Pseudomonadati</taxon>
        <taxon>Pseudomonadota</taxon>
        <taxon>Gammaproteobacteria</taxon>
        <taxon>Pseudomonadales</taxon>
        <taxon>Pseudomonadaceae</taxon>
        <taxon>Pseudomonas</taxon>
    </lineage>
</organism>
<feature type="active site" description="Charge relay system" evidence="5">
    <location>
        <position position="390"/>
    </location>
</feature>
<keyword evidence="3 5" id="KW-0378">Hydrolase</keyword>
<evidence type="ECO:0000259" key="7">
    <source>
        <dbReference type="Pfam" id="PF00082"/>
    </source>
</evidence>
<feature type="active site" description="Charge relay system" evidence="5">
    <location>
        <position position="188"/>
    </location>
</feature>
<evidence type="ECO:0000256" key="6">
    <source>
        <dbReference type="SAM" id="SignalP"/>
    </source>
</evidence>
<dbReference type="PROSITE" id="PS51892">
    <property type="entry name" value="SUBTILASE"/>
    <property type="match status" value="1"/>
</dbReference>
<accession>A0ABR9SM69</accession>
<feature type="domain" description="Peptidase S8/S53" evidence="7">
    <location>
        <begin position="206"/>
        <end position="428"/>
    </location>
</feature>
<keyword evidence="4 5" id="KW-0720">Serine protease</keyword>
<sequence length="609" mass="66033">MSPIKTLLGCSLFCITTSPLLGYAAEPDFSHLSILTKDETPADAIWQRTPDYQRYPIATIAPLVPASTTRSPADTQALQRHRLTRYFTVDTRHLTPGQAQALAQVLKRNPLLESVEFEAQVDGMHNDAAVPIAPLAHTNIPDYTGQQHYLQDRTPASPYRIGGVNAVAAWSSPGGKGQDMRIVSAEVDHWSYEHVDLPKPFLEVDDGAQTGYHDTASAGIMASRENGFGTTAITPEVQLGYLQWGNSRLMQLAEQLNEGDVVQIGVHIKSLTLPSAVCTSDCYMPVEYSQPVRDIITYLTEEKGVHVVLAAANGNVNLDHPYFNGYFDRDVFDSGSIYAGAVDPATGLRAWFSDYGKRVDVFSWGRNVTTTTWSASNPTTGYTHTFSGTSSSNPIIAGVAASLQGVARAKGLGNLPPKVLRDLLVATGYPPIDGNRTEIGVQPDLDGAIKKMLDDGADHPPTGRLALPEYVKSGETFSARVYAQSPSHRPLTYRWDAPGFTPPTASTESLFFTAPTVAQDTQATLSVNVSDGVHTLPLTQTLTVKAPPDESDCGGTPPWDASKTYQTYAEAVAYKGKIYKQNFYNINKVPDLNSADYGKEWLTGVACAR</sequence>
<dbReference type="InterPro" id="IPR036852">
    <property type="entry name" value="Peptidase_S8/S53_dom_sf"/>
</dbReference>
<evidence type="ECO:0000313" key="9">
    <source>
        <dbReference type="Proteomes" id="UP000613075"/>
    </source>
</evidence>
<keyword evidence="9" id="KW-1185">Reference proteome</keyword>
<evidence type="ECO:0000256" key="1">
    <source>
        <dbReference type="ARBA" id="ARBA00011073"/>
    </source>
</evidence>
<feature type="active site" description="Charge relay system" evidence="5">
    <location>
        <position position="213"/>
    </location>
</feature>
<feature type="signal peptide" evidence="6">
    <location>
        <begin position="1"/>
        <end position="24"/>
    </location>
</feature>
<dbReference type="PANTHER" id="PTHR43806">
    <property type="entry name" value="PEPTIDASE S8"/>
    <property type="match status" value="1"/>
</dbReference>
<dbReference type="InterPro" id="IPR050131">
    <property type="entry name" value="Peptidase_S8_subtilisin-like"/>
</dbReference>
<name>A0ABR9SM69_9PSED</name>
<comment type="caution">
    <text evidence="8">The sequence shown here is derived from an EMBL/GenBank/DDBJ whole genome shotgun (WGS) entry which is preliminary data.</text>
</comment>
<dbReference type="InterPro" id="IPR023828">
    <property type="entry name" value="Peptidase_S8_Ser-AS"/>
</dbReference>
<evidence type="ECO:0000313" key="8">
    <source>
        <dbReference type="EMBL" id="MBE8590003.1"/>
    </source>
</evidence>
<evidence type="ECO:0000256" key="5">
    <source>
        <dbReference type="PROSITE-ProRule" id="PRU01240"/>
    </source>
</evidence>
<evidence type="ECO:0000256" key="3">
    <source>
        <dbReference type="ARBA" id="ARBA00022801"/>
    </source>
</evidence>